<dbReference type="PANTHER" id="PTHR14413">
    <property type="entry name" value="RIBOSOMAL PROTEIN L17"/>
    <property type="match status" value="1"/>
</dbReference>
<evidence type="ECO:0000256" key="1">
    <source>
        <dbReference type="ARBA" id="ARBA00008777"/>
    </source>
</evidence>
<dbReference type="PANTHER" id="PTHR14413:SF16">
    <property type="entry name" value="LARGE RIBOSOMAL SUBUNIT PROTEIN BL17M"/>
    <property type="match status" value="1"/>
</dbReference>
<evidence type="ECO:0000313" key="6">
    <source>
        <dbReference type="EMBL" id="PIP60208.1"/>
    </source>
</evidence>
<keyword evidence="3 4" id="KW-0687">Ribonucleoprotein</keyword>
<dbReference type="InterPro" id="IPR000456">
    <property type="entry name" value="Ribosomal_bL17"/>
</dbReference>
<dbReference type="EMBL" id="PCSZ01000077">
    <property type="protein sequence ID" value="PIP60208.1"/>
    <property type="molecule type" value="Genomic_DNA"/>
</dbReference>
<comment type="similarity">
    <text evidence="1 4 5">Belongs to the bacterial ribosomal protein bL17 family.</text>
</comment>
<dbReference type="Proteomes" id="UP000231581">
    <property type="component" value="Unassembled WGS sequence"/>
</dbReference>
<dbReference type="GO" id="GO:0003735">
    <property type="term" value="F:structural constituent of ribosome"/>
    <property type="evidence" value="ECO:0007669"/>
    <property type="project" value="InterPro"/>
</dbReference>
<protein>
    <recommendedName>
        <fullName evidence="4">Large ribosomal subunit protein bL17</fullName>
    </recommendedName>
</protein>
<dbReference type="GO" id="GO:0022625">
    <property type="term" value="C:cytosolic large ribosomal subunit"/>
    <property type="evidence" value="ECO:0007669"/>
    <property type="project" value="TreeGrafter"/>
</dbReference>
<dbReference type="Pfam" id="PF01196">
    <property type="entry name" value="Ribosomal_L17"/>
    <property type="match status" value="1"/>
</dbReference>
<dbReference type="HAMAP" id="MF_01368">
    <property type="entry name" value="Ribosomal_bL17"/>
    <property type="match status" value="1"/>
</dbReference>
<accession>A0A2H0BT96</accession>
<evidence type="ECO:0000256" key="3">
    <source>
        <dbReference type="ARBA" id="ARBA00023274"/>
    </source>
</evidence>
<gene>
    <name evidence="4" type="primary">rplQ</name>
    <name evidence="6" type="ORF">COX00_04500</name>
</gene>
<dbReference type="AlphaFoldDB" id="A0A2H0BT96"/>
<dbReference type="GO" id="GO:0006412">
    <property type="term" value="P:translation"/>
    <property type="evidence" value="ECO:0007669"/>
    <property type="project" value="UniProtKB-UniRule"/>
</dbReference>
<evidence type="ECO:0000313" key="7">
    <source>
        <dbReference type="Proteomes" id="UP000231581"/>
    </source>
</evidence>
<proteinExistence type="inferred from homology"/>
<sequence>MRHRNKTKTLGRTAKPRKALMRNLATSIILYEHVNTTLAKAKAVRPIVEKLITKGRAKSLHARRELMKDLMTEPAVLKVLEELGPRYATRPGGYTRIIKLGKRKGDGAEIAQIQLLK</sequence>
<name>A0A2H0BT96_9BACT</name>
<reference evidence="6 7" key="1">
    <citation type="submission" date="2017-09" db="EMBL/GenBank/DDBJ databases">
        <title>Depth-based differentiation of microbial function through sediment-hosted aquifers and enrichment of novel symbionts in the deep terrestrial subsurface.</title>
        <authorList>
            <person name="Probst A.J."/>
            <person name="Ladd B."/>
            <person name="Jarett J.K."/>
            <person name="Geller-Mcgrath D.E."/>
            <person name="Sieber C.M."/>
            <person name="Emerson J.B."/>
            <person name="Anantharaman K."/>
            <person name="Thomas B.C."/>
            <person name="Malmstrom R."/>
            <person name="Stieglmeier M."/>
            <person name="Klingl A."/>
            <person name="Woyke T."/>
            <person name="Ryan C.M."/>
            <person name="Banfield J.F."/>
        </authorList>
    </citation>
    <scope>NUCLEOTIDE SEQUENCE [LARGE SCALE GENOMIC DNA]</scope>
    <source>
        <strain evidence="6">CG22_combo_CG10-13_8_21_14_all_47_17</strain>
    </source>
</reference>
<evidence type="ECO:0000256" key="2">
    <source>
        <dbReference type="ARBA" id="ARBA00022980"/>
    </source>
</evidence>
<dbReference type="SUPFAM" id="SSF64263">
    <property type="entry name" value="Prokaryotic ribosomal protein L17"/>
    <property type="match status" value="1"/>
</dbReference>
<dbReference type="Gene3D" id="3.90.1030.10">
    <property type="entry name" value="Ribosomal protein L17"/>
    <property type="match status" value="1"/>
</dbReference>
<evidence type="ECO:0000256" key="4">
    <source>
        <dbReference type="HAMAP-Rule" id="MF_01368"/>
    </source>
</evidence>
<comment type="subunit">
    <text evidence="4">Part of the 50S ribosomal subunit. Contacts protein L32.</text>
</comment>
<keyword evidence="2 4" id="KW-0689">Ribosomal protein</keyword>
<dbReference type="NCBIfam" id="TIGR00059">
    <property type="entry name" value="L17"/>
    <property type="match status" value="1"/>
</dbReference>
<organism evidence="6 7">
    <name type="scientific">Candidatus Uhrbacteria bacterium CG22_combo_CG10-13_8_21_14_all_47_17</name>
    <dbReference type="NCBI Taxonomy" id="1975041"/>
    <lineage>
        <taxon>Bacteria</taxon>
        <taxon>Candidatus Uhriibacteriota</taxon>
    </lineage>
</organism>
<evidence type="ECO:0000256" key="5">
    <source>
        <dbReference type="RuleBase" id="RU000660"/>
    </source>
</evidence>
<dbReference type="InterPro" id="IPR036373">
    <property type="entry name" value="Ribosomal_bL17_sf"/>
</dbReference>
<comment type="caution">
    <text evidence="6">The sequence shown here is derived from an EMBL/GenBank/DDBJ whole genome shotgun (WGS) entry which is preliminary data.</text>
</comment>